<gene>
    <name evidence="1" type="ORF">KJJ99_04895</name>
</gene>
<protein>
    <submittedName>
        <fullName evidence="1">Uncharacterized protein</fullName>
    </submittedName>
</protein>
<comment type="caution">
    <text evidence="1">The sequence shown here is derived from an EMBL/GenBank/DDBJ whole genome shotgun (WGS) entry which is preliminary data.</text>
</comment>
<evidence type="ECO:0000313" key="2">
    <source>
        <dbReference type="Proteomes" id="UP000782475"/>
    </source>
</evidence>
<organism evidence="1 2">
    <name type="scientific">Stutzerimonas chloritidismutans</name>
    <name type="common">Pseudomonas chloritidismutans</name>
    <dbReference type="NCBI Taxonomy" id="203192"/>
    <lineage>
        <taxon>Bacteria</taxon>
        <taxon>Pseudomonadati</taxon>
        <taxon>Pseudomonadota</taxon>
        <taxon>Gammaproteobacteria</taxon>
        <taxon>Pseudomonadales</taxon>
        <taxon>Pseudomonadaceae</taxon>
        <taxon>Stutzerimonas</taxon>
    </lineage>
</organism>
<reference evidence="1 2" key="1">
    <citation type="journal article" date="2021" name="Appl. Microbiol. Biotechnol.">
        <title>Biotechnological applications of marine bacteria in bioremediation of environments polluted with hydrocarbons and plastics.</title>
        <authorList>
            <person name="Muriel-Millan L.F."/>
            <person name="Millan-Lopez S."/>
            <person name="Pardo-Lopez L."/>
        </authorList>
    </citation>
    <scope>NUCLEOTIDE SEQUENCE [LARGE SCALE GENOMIC DNA]</scope>
    <source>
        <strain evidence="1 2">GOM4</strain>
    </source>
</reference>
<keyword evidence="2" id="KW-1185">Reference proteome</keyword>
<dbReference type="Proteomes" id="UP000782475">
    <property type="component" value="Unassembled WGS sequence"/>
</dbReference>
<name>A0ACC5VGQ8_STUCH</name>
<proteinExistence type="predicted"/>
<accession>A0ACC5VGQ8</accession>
<sequence>MYVYVRMMRDHGRPIEPRKRRSTPPIYGDVRIETSRSEDLGRQAEIARLVQSNPLESSVIPPLLDVALHGMSTNGFVLTGYEIIDGIAYAQSWWCLAEDGSADT</sequence>
<evidence type="ECO:0000313" key="1">
    <source>
        <dbReference type="EMBL" id="MBX7271135.1"/>
    </source>
</evidence>
<dbReference type="EMBL" id="JAHHFP010000011">
    <property type="protein sequence ID" value="MBX7271135.1"/>
    <property type="molecule type" value="Genomic_DNA"/>
</dbReference>